<protein>
    <submittedName>
        <fullName evidence="2">Uncharacterized protein</fullName>
    </submittedName>
</protein>
<feature type="compositionally biased region" description="Polar residues" evidence="1">
    <location>
        <begin position="23"/>
        <end position="39"/>
    </location>
</feature>
<gene>
    <name evidence="2" type="ORF">O181_030607</name>
</gene>
<dbReference type="AlphaFoldDB" id="A0A9Q3CZ01"/>
<feature type="compositionally biased region" description="Basic and acidic residues" evidence="1">
    <location>
        <begin position="1"/>
        <end position="22"/>
    </location>
</feature>
<evidence type="ECO:0000256" key="1">
    <source>
        <dbReference type="SAM" id="MobiDB-lite"/>
    </source>
</evidence>
<sequence>MESIDGKEKHDTSNRIMEEKHPSTTQTSAKHSPSSQKQQFQHEKAATSSEKRKRKSTSHKTLQPGIHNLKDSAGCHGKCILDGQNNDGISEKGGS</sequence>
<comment type="caution">
    <text evidence="2">The sequence shown here is derived from an EMBL/GenBank/DDBJ whole genome shotgun (WGS) entry which is preliminary data.</text>
</comment>
<keyword evidence="3" id="KW-1185">Reference proteome</keyword>
<organism evidence="2 3">
    <name type="scientific">Austropuccinia psidii MF-1</name>
    <dbReference type="NCBI Taxonomy" id="1389203"/>
    <lineage>
        <taxon>Eukaryota</taxon>
        <taxon>Fungi</taxon>
        <taxon>Dikarya</taxon>
        <taxon>Basidiomycota</taxon>
        <taxon>Pucciniomycotina</taxon>
        <taxon>Pucciniomycetes</taxon>
        <taxon>Pucciniales</taxon>
        <taxon>Sphaerophragmiaceae</taxon>
        <taxon>Austropuccinia</taxon>
    </lineage>
</organism>
<reference evidence="2" key="1">
    <citation type="submission" date="2021-03" db="EMBL/GenBank/DDBJ databases">
        <title>Draft genome sequence of rust myrtle Austropuccinia psidii MF-1, a brazilian biotype.</title>
        <authorList>
            <person name="Quecine M.C."/>
            <person name="Pachon D.M.R."/>
            <person name="Bonatelli M.L."/>
            <person name="Correr F.H."/>
            <person name="Franceschini L.M."/>
            <person name="Leite T.F."/>
            <person name="Margarido G.R.A."/>
            <person name="Almeida C.A."/>
            <person name="Ferrarezi J.A."/>
            <person name="Labate C.A."/>
        </authorList>
    </citation>
    <scope>NUCLEOTIDE SEQUENCE</scope>
    <source>
        <strain evidence="2">MF-1</strain>
    </source>
</reference>
<feature type="region of interest" description="Disordered" evidence="1">
    <location>
        <begin position="1"/>
        <end position="95"/>
    </location>
</feature>
<name>A0A9Q3CZ01_9BASI</name>
<proteinExistence type="predicted"/>
<evidence type="ECO:0000313" key="2">
    <source>
        <dbReference type="EMBL" id="MBW0490892.1"/>
    </source>
</evidence>
<evidence type="ECO:0000313" key="3">
    <source>
        <dbReference type="Proteomes" id="UP000765509"/>
    </source>
</evidence>
<dbReference type="EMBL" id="AVOT02010808">
    <property type="protein sequence ID" value="MBW0490892.1"/>
    <property type="molecule type" value="Genomic_DNA"/>
</dbReference>
<accession>A0A9Q3CZ01</accession>
<dbReference type="Proteomes" id="UP000765509">
    <property type="component" value="Unassembled WGS sequence"/>
</dbReference>